<gene>
    <name evidence="1" type="ORF">U27_02823</name>
</gene>
<organism evidence="1">
    <name type="scientific">Vecturithrix granuli</name>
    <dbReference type="NCBI Taxonomy" id="1499967"/>
    <lineage>
        <taxon>Bacteria</taxon>
        <taxon>Candidatus Moduliflexota</taxon>
        <taxon>Candidatus Vecturitrichia</taxon>
        <taxon>Candidatus Vecturitrichales</taxon>
        <taxon>Candidatus Vecturitrichaceae</taxon>
        <taxon>Candidatus Vecturithrix</taxon>
    </lineage>
</organism>
<dbReference type="HOGENOM" id="CLU_3132684_0_0_0"/>
<evidence type="ECO:0000313" key="2">
    <source>
        <dbReference type="Proteomes" id="UP000030661"/>
    </source>
</evidence>
<name>A0A081BU57_VECG1</name>
<reference evidence="1" key="1">
    <citation type="journal article" date="2015" name="PeerJ">
        <title>First genomic representation of candidate bacterial phylum KSB3 points to enhanced environmental sensing as a trigger of wastewater bulking.</title>
        <authorList>
            <person name="Sekiguchi Y."/>
            <person name="Ohashi A."/>
            <person name="Parks D.H."/>
            <person name="Yamauchi T."/>
            <person name="Tyson G.W."/>
            <person name="Hugenholtz P."/>
        </authorList>
    </citation>
    <scope>NUCLEOTIDE SEQUENCE [LARGE SCALE GENOMIC DNA]</scope>
</reference>
<sequence length="49" mass="5771">MRFGKHITMPENSIFRGVVMRFGKRTITHENFIFTGGIHEFDEQHEGFS</sequence>
<dbReference type="AlphaFoldDB" id="A0A081BU57"/>
<dbReference type="EMBL" id="DF820464">
    <property type="protein sequence ID" value="GAK55862.1"/>
    <property type="molecule type" value="Genomic_DNA"/>
</dbReference>
<proteinExistence type="predicted"/>
<accession>A0A081BU57</accession>
<protein>
    <submittedName>
        <fullName evidence="1">Uncharacterized protein</fullName>
    </submittedName>
</protein>
<evidence type="ECO:0000313" key="1">
    <source>
        <dbReference type="EMBL" id="GAK55862.1"/>
    </source>
</evidence>
<keyword evidence="2" id="KW-1185">Reference proteome</keyword>
<dbReference type="Proteomes" id="UP000030661">
    <property type="component" value="Unassembled WGS sequence"/>
</dbReference>